<keyword evidence="3 10" id="KW-0812">Transmembrane</keyword>
<feature type="domain" description="PGG" evidence="11">
    <location>
        <begin position="306"/>
        <end position="424"/>
    </location>
</feature>
<evidence type="ECO:0000256" key="3">
    <source>
        <dbReference type="ARBA" id="ARBA00022692"/>
    </source>
</evidence>
<dbReference type="OrthoDB" id="1585477at2759"/>
<keyword evidence="7 10" id="KW-0472">Membrane</keyword>
<dbReference type="Pfam" id="PF13962">
    <property type="entry name" value="PGG"/>
    <property type="match status" value="1"/>
</dbReference>
<feature type="repeat" description="ANK" evidence="8">
    <location>
        <begin position="82"/>
        <end position="114"/>
    </location>
</feature>
<dbReference type="Proteomes" id="UP000257109">
    <property type="component" value="Unassembled WGS sequence"/>
</dbReference>
<evidence type="ECO:0000256" key="4">
    <source>
        <dbReference type="ARBA" id="ARBA00022737"/>
    </source>
</evidence>
<dbReference type="EMBL" id="QJKJ01008163">
    <property type="protein sequence ID" value="RDX80590.1"/>
    <property type="molecule type" value="Genomic_DNA"/>
</dbReference>
<reference evidence="12" key="1">
    <citation type="submission" date="2018-05" db="EMBL/GenBank/DDBJ databases">
        <title>Draft genome of Mucuna pruriens seed.</title>
        <authorList>
            <person name="Nnadi N.E."/>
            <person name="Vos R."/>
            <person name="Hasami M.H."/>
            <person name="Devisetty U.K."/>
            <person name="Aguiy J.C."/>
        </authorList>
    </citation>
    <scope>NUCLEOTIDE SEQUENCE [LARGE SCALE GENOMIC DNA]</scope>
    <source>
        <strain evidence="12">JCA_2017</strain>
    </source>
</reference>
<keyword evidence="13" id="KW-1185">Reference proteome</keyword>
<keyword evidence="5 10" id="KW-1133">Transmembrane helix</keyword>
<comment type="caution">
    <text evidence="12">The sequence shown here is derived from an EMBL/GenBank/DDBJ whole genome shotgun (WGS) entry which is preliminary data.</text>
</comment>
<dbReference type="PROSITE" id="PS50088">
    <property type="entry name" value="ANK_REPEAT"/>
    <property type="match status" value="1"/>
</dbReference>
<evidence type="ECO:0000256" key="7">
    <source>
        <dbReference type="ARBA" id="ARBA00023136"/>
    </source>
</evidence>
<dbReference type="AlphaFoldDB" id="A0A371FQW6"/>
<dbReference type="SMART" id="SM00248">
    <property type="entry name" value="ANK"/>
    <property type="match status" value="5"/>
</dbReference>
<dbReference type="GO" id="GO:0005886">
    <property type="term" value="C:plasma membrane"/>
    <property type="evidence" value="ECO:0007669"/>
    <property type="project" value="UniProtKB-SubCell"/>
</dbReference>
<gene>
    <name evidence="12" type="primary">BAD1</name>
    <name evidence="12" type="ORF">CR513_38841</name>
</gene>
<feature type="transmembrane region" description="Helical" evidence="10">
    <location>
        <begin position="379"/>
        <end position="397"/>
    </location>
</feature>
<proteinExistence type="predicted"/>
<feature type="transmembrane region" description="Helical" evidence="10">
    <location>
        <begin position="404"/>
        <end position="422"/>
    </location>
</feature>
<sequence>MEVNVTPTLEDDPIRTLYEASLNGCVSTLNALIQRNPLILSRVSLSPFSETPLHIASLLGHLEFCEVLLKRKPGLASEADSEGRFPLHLACAEGHIEVVKALLLTNPDVCLAADKDDMLPLHLAVMRGRVGAIQELTRARPDSIHQILDHGSVLHLCVRYNHFEALKFLVQSPTTNQHFLLAKDKEGNTFLHLAVSLKQIKVSNIEEKNLKSTVTIKYLLTLPEMRIVASALNEAGLTALEVLKRCGRDFISLKIEDMLIEAGVEKGSEQQEESSSPSIRSEAEAASHESKRRSLWETLQVQYRSNWIEEKRGSLMVVATVIGTMTFQSAISPPGGVWQEDTLTGGLKCSTYDICKAGTAVLAYDKPHGFLKFLSQNTRSFFCSLLVVVLLISGLRLDNKPMMWIFTIALFYALISMGNTYISAQRLLIPDHIVHKVHRITFPFSIVWVIVPALVLLFHMLHLAIFWVKKKLLHNSEPLPVFLGSD</sequence>
<evidence type="ECO:0000259" key="11">
    <source>
        <dbReference type="Pfam" id="PF13962"/>
    </source>
</evidence>
<name>A0A371FQW6_MUCPR</name>
<dbReference type="STRING" id="157652.A0A371FQW6"/>
<evidence type="ECO:0000256" key="9">
    <source>
        <dbReference type="SAM" id="MobiDB-lite"/>
    </source>
</evidence>
<protein>
    <submittedName>
        <fullName evidence="12">Ankyrin repeat-containing protein BDA1</fullName>
    </submittedName>
</protein>
<dbReference type="PANTHER" id="PTHR24186:SF37">
    <property type="entry name" value="PGG DOMAIN-CONTAINING PROTEIN"/>
    <property type="match status" value="1"/>
</dbReference>
<evidence type="ECO:0000256" key="5">
    <source>
        <dbReference type="ARBA" id="ARBA00022989"/>
    </source>
</evidence>
<dbReference type="SUPFAM" id="SSF48403">
    <property type="entry name" value="Ankyrin repeat"/>
    <property type="match status" value="1"/>
</dbReference>
<evidence type="ECO:0000256" key="2">
    <source>
        <dbReference type="ARBA" id="ARBA00004413"/>
    </source>
</evidence>
<dbReference type="Pfam" id="PF12796">
    <property type="entry name" value="Ank_2"/>
    <property type="match status" value="2"/>
</dbReference>
<organism evidence="12 13">
    <name type="scientific">Mucuna pruriens</name>
    <name type="common">Velvet bean</name>
    <name type="synonym">Dolichos pruriens</name>
    <dbReference type="NCBI Taxonomy" id="157652"/>
    <lineage>
        <taxon>Eukaryota</taxon>
        <taxon>Viridiplantae</taxon>
        <taxon>Streptophyta</taxon>
        <taxon>Embryophyta</taxon>
        <taxon>Tracheophyta</taxon>
        <taxon>Spermatophyta</taxon>
        <taxon>Magnoliopsida</taxon>
        <taxon>eudicotyledons</taxon>
        <taxon>Gunneridae</taxon>
        <taxon>Pentapetalae</taxon>
        <taxon>rosids</taxon>
        <taxon>fabids</taxon>
        <taxon>Fabales</taxon>
        <taxon>Fabaceae</taxon>
        <taxon>Papilionoideae</taxon>
        <taxon>50 kb inversion clade</taxon>
        <taxon>NPAAA clade</taxon>
        <taxon>indigoferoid/millettioid clade</taxon>
        <taxon>Phaseoleae</taxon>
        <taxon>Mucuna</taxon>
    </lineage>
</organism>
<feature type="region of interest" description="Disordered" evidence="9">
    <location>
        <begin position="265"/>
        <end position="286"/>
    </location>
</feature>
<evidence type="ECO:0000256" key="8">
    <source>
        <dbReference type="PROSITE-ProRule" id="PRU00023"/>
    </source>
</evidence>
<dbReference type="InterPro" id="IPR026961">
    <property type="entry name" value="PGG_dom"/>
</dbReference>
<evidence type="ECO:0000313" key="12">
    <source>
        <dbReference type="EMBL" id="RDX80590.1"/>
    </source>
</evidence>
<evidence type="ECO:0000256" key="1">
    <source>
        <dbReference type="ARBA" id="ARBA00004141"/>
    </source>
</evidence>
<dbReference type="InterPro" id="IPR036770">
    <property type="entry name" value="Ankyrin_rpt-contain_sf"/>
</dbReference>
<evidence type="ECO:0000256" key="6">
    <source>
        <dbReference type="ARBA" id="ARBA00023043"/>
    </source>
</evidence>
<dbReference type="PROSITE" id="PS50297">
    <property type="entry name" value="ANK_REP_REGION"/>
    <property type="match status" value="1"/>
</dbReference>
<accession>A0A371FQW6</accession>
<evidence type="ECO:0000313" key="13">
    <source>
        <dbReference type="Proteomes" id="UP000257109"/>
    </source>
</evidence>
<dbReference type="Gene3D" id="1.25.40.20">
    <property type="entry name" value="Ankyrin repeat-containing domain"/>
    <property type="match status" value="1"/>
</dbReference>
<dbReference type="PANTHER" id="PTHR24186">
    <property type="entry name" value="PROTEIN PHOSPHATASE 1 REGULATORY SUBUNIT"/>
    <property type="match status" value="1"/>
</dbReference>
<keyword evidence="4" id="KW-0677">Repeat</keyword>
<evidence type="ECO:0000256" key="10">
    <source>
        <dbReference type="SAM" id="Phobius"/>
    </source>
</evidence>
<feature type="transmembrane region" description="Helical" evidence="10">
    <location>
        <begin position="442"/>
        <end position="468"/>
    </location>
</feature>
<keyword evidence="6 8" id="KW-0040">ANK repeat</keyword>
<dbReference type="InterPro" id="IPR002110">
    <property type="entry name" value="Ankyrin_rpt"/>
</dbReference>
<feature type="non-terminal residue" evidence="12">
    <location>
        <position position="1"/>
    </location>
</feature>
<comment type="subcellular location">
    <subcellularLocation>
        <location evidence="2">Cell membrane</location>
        <topology evidence="2">Peripheral membrane protein</topology>
        <orientation evidence="2">Cytoplasmic side</orientation>
    </subcellularLocation>
    <subcellularLocation>
        <location evidence="1">Membrane</location>
        <topology evidence="1">Multi-pass membrane protein</topology>
    </subcellularLocation>
</comment>